<dbReference type="PANTHER" id="PTHR32294">
    <property type="entry name" value="DNA POLYMERASE III SUBUNIT ALPHA"/>
    <property type="match status" value="1"/>
</dbReference>
<dbReference type="Proteomes" id="UP000474565">
    <property type="component" value="Unassembled WGS sequence"/>
</dbReference>
<dbReference type="InterPro" id="IPR029460">
    <property type="entry name" value="DNAPol_HHH"/>
</dbReference>
<dbReference type="Pfam" id="PF14579">
    <property type="entry name" value="HHH_6"/>
    <property type="match status" value="1"/>
</dbReference>
<feature type="domain" description="DNA polymerase III alpha subunit finger" evidence="5">
    <location>
        <begin position="66"/>
        <end position="119"/>
    </location>
</feature>
<dbReference type="InterPro" id="IPR004805">
    <property type="entry name" value="DnaE2/DnaE/PolC"/>
</dbReference>
<name>A0A6L8MQU8_9BURK</name>
<dbReference type="InterPro" id="IPR004365">
    <property type="entry name" value="NA-bd_OB_tRNA"/>
</dbReference>
<dbReference type="Pfam" id="PF01336">
    <property type="entry name" value="tRNA_anti-codon"/>
    <property type="match status" value="1"/>
</dbReference>
<evidence type="ECO:0000256" key="2">
    <source>
        <dbReference type="ARBA" id="ARBA00017273"/>
    </source>
</evidence>
<dbReference type="GO" id="GO:0003676">
    <property type="term" value="F:nucleic acid binding"/>
    <property type="evidence" value="ECO:0007669"/>
    <property type="project" value="InterPro"/>
</dbReference>
<dbReference type="Gene3D" id="1.10.150.870">
    <property type="match status" value="1"/>
</dbReference>
<dbReference type="EMBL" id="WWCP01000018">
    <property type="protein sequence ID" value="MYM83348.1"/>
    <property type="molecule type" value="Genomic_DNA"/>
</dbReference>
<reference evidence="6 7" key="1">
    <citation type="submission" date="2019-12" db="EMBL/GenBank/DDBJ databases">
        <title>Novel species isolated from a subtropical stream in China.</title>
        <authorList>
            <person name="Lu H."/>
        </authorList>
    </citation>
    <scope>NUCLEOTIDE SEQUENCE [LARGE SCALE GENOMIC DNA]</scope>
    <source>
        <strain evidence="6 7">FT50W</strain>
    </source>
</reference>
<dbReference type="Pfam" id="PF17657">
    <property type="entry name" value="DNA_pol3_finger"/>
    <property type="match status" value="1"/>
</dbReference>
<dbReference type="InterPro" id="IPR040982">
    <property type="entry name" value="DNA_pol3_finger"/>
</dbReference>
<evidence type="ECO:0000256" key="1">
    <source>
        <dbReference type="ARBA" id="ARBA00007391"/>
    </source>
</evidence>
<comment type="caution">
    <text evidence="6">The sequence shown here is derived from an EMBL/GenBank/DDBJ whole genome shotgun (WGS) entry which is preliminary data.</text>
</comment>
<evidence type="ECO:0000313" key="7">
    <source>
        <dbReference type="Proteomes" id="UP000474565"/>
    </source>
</evidence>
<accession>A0A6L8MQU8</accession>
<comment type="similarity">
    <text evidence="1">Belongs to the DNA polymerase type-C family. DnaE2 subfamily.</text>
</comment>
<dbReference type="CDD" id="cd04485">
    <property type="entry name" value="DnaE_OBF"/>
    <property type="match status" value="1"/>
</dbReference>
<organism evidence="6 7">
    <name type="scientific">Duganella lactea</name>
    <dbReference type="NCBI Taxonomy" id="2692173"/>
    <lineage>
        <taxon>Bacteria</taxon>
        <taxon>Pseudomonadati</taxon>
        <taxon>Pseudomonadota</taxon>
        <taxon>Betaproteobacteria</taxon>
        <taxon>Burkholderiales</taxon>
        <taxon>Oxalobacteraceae</taxon>
        <taxon>Telluria group</taxon>
        <taxon>Duganella</taxon>
    </lineage>
</organism>
<feature type="domain" description="OB" evidence="3">
    <location>
        <begin position="366"/>
        <end position="436"/>
    </location>
</feature>
<feature type="domain" description="DNA polymerase helix-hairpin-helix motif" evidence="4">
    <location>
        <begin position="194"/>
        <end position="285"/>
    </location>
</feature>
<dbReference type="AlphaFoldDB" id="A0A6L8MQU8"/>
<proteinExistence type="inferred from homology"/>
<evidence type="ECO:0000313" key="6">
    <source>
        <dbReference type="EMBL" id="MYM83348.1"/>
    </source>
</evidence>
<protein>
    <recommendedName>
        <fullName evidence="2">Error-prone DNA polymerase</fullName>
    </recommendedName>
</protein>
<gene>
    <name evidence="6" type="ORF">GTP44_15470</name>
</gene>
<evidence type="ECO:0000259" key="4">
    <source>
        <dbReference type="Pfam" id="PF14579"/>
    </source>
</evidence>
<dbReference type="PANTHER" id="PTHR32294:SF4">
    <property type="entry name" value="ERROR-PRONE DNA POLYMERASE"/>
    <property type="match status" value="1"/>
</dbReference>
<evidence type="ECO:0000259" key="3">
    <source>
        <dbReference type="Pfam" id="PF01336"/>
    </source>
</evidence>
<dbReference type="GO" id="GO:0008408">
    <property type="term" value="F:3'-5' exonuclease activity"/>
    <property type="evidence" value="ECO:0007669"/>
    <property type="project" value="InterPro"/>
</dbReference>
<dbReference type="GO" id="GO:0006260">
    <property type="term" value="P:DNA replication"/>
    <property type="evidence" value="ECO:0007669"/>
    <property type="project" value="InterPro"/>
</dbReference>
<evidence type="ECO:0000259" key="5">
    <source>
        <dbReference type="Pfam" id="PF17657"/>
    </source>
</evidence>
<sequence>MQFIDIPPPPYYVPDPEIPEVLNLSDGSYQTLAEVVGDVYGDAVKKRLEIKDALASGVPLYACAECGVPIFQEQVMSIAMVAAGFSAGKADALRRAMAAWQRKGNLAQFEDDLLSGMLGRGYDEAFANNIIGQLKGFAAYGFPESHAHSFALIAYASCWLKRHEPAAFLAALLNSQPMGFYSPSSLVQDAQRNGIEVRPPDVRISNWEATLEPPTKGMQPAVRLGLNIINGMEQEAAWRIEEARAIAPFKSTTDLASRANLDEGDMNKLAQGDALQTLSGNRRQAIWQAKSSVPDKGLLRPAEIKEELVELDAPTEAEDVVTDYKRLGLTLRSHPLSFLRGTLTARKFVTSDVLAGFADRQLARACGIVTVRQRPGTAKGVVFLTLEDEHGTVNVICWPSLVDEYRKEVMGAELLGVYGIWQSESGVRHLVAKRMVDLSPLLGEIRTKSRDFQ</sequence>